<organism evidence="1 2">
    <name type="scientific">Streptomyces glycanivorans</name>
    <dbReference type="NCBI Taxonomy" id="3033808"/>
    <lineage>
        <taxon>Bacteria</taxon>
        <taxon>Bacillati</taxon>
        <taxon>Actinomycetota</taxon>
        <taxon>Actinomycetes</taxon>
        <taxon>Kitasatosporales</taxon>
        <taxon>Streptomycetaceae</taxon>
        <taxon>Streptomyces</taxon>
    </lineage>
</organism>
<dbReference type="Pfam" id="PF19614">
    <property type="entry name" value="DUF6119"/>
    <property type="match status" value="1"/>
</dbReference>
<name>A0ABY9JDM2_9ACTN</name>
<protein>
    <submittedName>
        <fullName evidence="1">TIGR04141 family sporadically distributed protein</fullName>
    </submittedName>
</protein>
<proteinExistence type="predicted"/>
<keyword evidence="2" id="KW-1185">Reference proteome</keyword>
<dbReference type="RefSeq" id="WP_306103430.1">
    <property type="nucleotide sequence ID" value="NZ_CP120983.1"/>
</dbReference>
<accession>A0ABY9JDM2</accession>
<sequence>MPSGTGTAASRAEVLSGAAHHFYWQGSWYEIGAEFVEALKRDITEVLHRPHKVTLPVWPKGKDEGWFNEEADRQPGYDLFDKKTVRTKTFRGGGLEICDLLGPEGQLIMVKKADSGSSGLSHLFAQARTAIEALRYDVEVREQFLARVAELRPDLRPEDILATPTVVLAIRLKYGVPITAESLFAFSQVSLLQTDVALQGMGAKVEVVPIYA</sequence>
<dbReference type="NCBIfam" id="TIGR04141">
    <property type="entry name" value="TIGR04141 family sporadically distributed protein"/>
    <property type="match status" value="1"/>
</dbReference>
<reference evidence="1 2" key="1">
    <citation type="submission" date="2023-03" db="EMBL/GenBank/DDBJ databases">
        <title>Isolation and description of six Streptomyces strains from soil environments, able to metabolize different microbial glucans.</title>
        <authorList>
            <person name="Widen T."/>
            <person name="Larsbrink J."/>
        </authorList>
    </citation>
    <scope>NUCLEOTIDE SEQUENCE [LARGE SCALE GENOMIC DNA]</scope>
    <source>
        <strain evidence="1 2">Alt3</strain>
    </source>
</reference>
<evidence type="ECO:0000313" key="1">
    <source>
        <dbReference type="EMBL" id="WLQ64096.1"/>
    </source>
</evidence>
<gene>
    <name evidence="1" type="ORF">P8A20_11045</name>
</gene>
<dbReference type="InterPro" id="IPR026487">
    <property type="entry name" value="CHP04141"/>
</dbReference>
<evidence type="ECO:0000313" key="2">
    <source>
        <dbReference type="Proteomes" id="UP001224433"/>
    </source>
</evidence>
<dbReference type="Proteomes" id="UP001224433">
    <property type="component" value="Chromosome"/>
</dbReference>
<dbReference type="EMBL" id="CP120983">
    <property type="protein sequence ID" value="WLQ64096.1"/>
    <property type="molecule type" value="Genomic_DNA"/>
</dbReference>